<dbReference type="InterPro" id="IPR010119">
    <property type="entry name" value="Gluconeogen_factor"/>
</dbReference>
<dbReference type="InterPro" id="IPR038136">
    <property type="entry name" value="CofD-like_dom_sf"/>
</dbReference>
<comment type="function">
    <text evidence="2">Required for morphogenesis under gluconeogenic growth conditions.</text>
</comment>
<dbReference type="PANTHER" id="PTHR30135">
    <property type="entry name" value="UNCHARACTERIZED PROTEIN YVCK-RELATED"/>
    <property type="match status" value="1"/>
</dbReference>
<dbReference type="RefSeq" id="WP_197007734.1">
    <property type="nucleotide sequence ID" value="NZ_BONS01000014.1"/>
</dbReference>
<comment type="caution">
    <text evidence="4">The sequence shown here is derived from an EMBL/GenBank/DDBJ whole genome shotgun (WGS) entry which is preliminary data.</text>
</comment>
<reference evidence="4" key="1">
    <citation type="submission" date="2020-11" db="EMBL/GenBank/DDBJ databases">
        <title>Sequencing the genomes of 1000 actinobacteria strains.</title>
        <authorList>
            <person name="Klenk H.-P."/>
        </authorList>
    </citation>
    <scope>NUCLEOTIDE SEQUENCE</scope>
    <source>
        <strain evidence="4">DSM 45356</strain>
    </source>
</reference>
<proteinExistence type="inferred from homology"/>
<organism evidence="4 5">
    <name type="scientific">Longispora fulva</name>
    <dbReference type="NCBI Taxonomy" id="619741"/>
    <lineage>
        <taxon>Bacteria</taxon>
        <taxon>Bacillati</taxon>
        <taxon>Actinomycetota</taxon>
        <taxon>Actinomycetes</taxon>
        <taxon>Micromonosporales</taxon>
        <taxon>Micromonosporaceae</taxon>
        <taxon>Longispora</taxon>
    </lineage>
</organism>
<evidence type="ECO:0000256" key="2">
    <source>
        <dbReference type="HAMAP-Rule" id="MF_00973"/>
    </source>
</evidence>
<evidence type="ECO:0000256" key="1">
    <source>
        <dbReference type="ARBA" id="ARBA00022490"/>
    </source>
</evidence>
<name>A0A8J7GMW2_9ACTN</name>
<dbReference type="PANTHER" id="PTHR30135:SF3">
    <property type="entry name" value="GLUCONEOGENESIS FACTOR-RELATED"/>
    <property type="match status" value="1"/>
</dbReference>
<evidence type="ECO:0000313" key="5">
    <source>
        <dbReference type="Proteomes" id="UP000622552"/>
    </source>
</evidence>
<dbReference type="NCBIfam" id="TIGR01826">
    <property type="entry name" value="CofD_related"/>
    <property type="match status" value="1"/>
</dbReference>
<sequence>MIRVVAFGGGHGLSASLRALRAMRDDLKLDITAVVTVADDGGSSGRLRAERGSLPPGDLRQALAALAGDEQALTAELLQHRFAGVDPLAGHTVGNLMLVGLMELLGDPVAALDHAAGLVDACGRVLPMTRTALEIEAQVLVDGEVVTVRGQHEVAVTPGDVREVRLLPVSPPACAEVLEAVGVADWLVFGPGSWFTSVIPHLLVPELRRAIVASDARRLVALNLAAEKETAGLSHADHLAALMSYMPELRVDVVLADDRAVGDPGPVERAAAALGARLVLAPVAVDEDTPRHDPAALAAALQPILGSPGARSTRGGRHDGDDSRGQG</sequence>
<protein>
    <recommendedName>
        <fullName evidence="2">Putative gluconeogenesis factor</fullName>
    </recommendedName>
</protein>
<dbReference type="Proteomes" id="UP000622552">
    <property type="component" value="Unassembled WGS sequence"/>
</dbReference>
<feature type="compositionally biased region" description="Basic and acidic residues" evidence="3">
    <location>
        <begin position="316"/>
        <end position="327"/>
    </location>
</feature>
<dbReference type="CDD" id="cd07187">
    <property type="entry name" value="YvcK_like"/>
    <property type="match status" value="1"/>
</dbReference>
<dbReference type="Gene3D" id="3.40.50.10680">
    <property type="entry name" value="CofD-like domains"/>
    <property type="match status" value="1"/>
</dbReference>
<evidence type="ECO:0000256" key="3">
    <source>
        <dbReference type="SAM" id="MobiDB-lite"/>
    </source>
</evidence>
<keyword evidence="5" id="KW-1185">Reference proteome</keyword>
<comment type="similarity">
    <text evidence="2">Belongs to the gluconeogenesis factor family.</text>
</comment>
<dbReference type="GO" id="GO:0043743">
    <property type="term" value="F:LPPG:FO 2-phospho-L-lactate transferase activity"/>
    <property type="evidence" value="ECO:0007669"/>
    <property type="project" value="InterPro"/>
</dbReference>
<gene>
    <name evidence="4" type="ORF">IW245_007490</name>
</gene>
<dbReference type="HAMAP" id="MF_00973">
    <property type="entry name" value="Gluconeogen_factor"/>
    <property type="match status" value="1"/>
</dbReference>
<dbReference type="InterPro" id="IPR002882">
    <property type="entry name" value="CofD"/>
</dbReference>
<dbReference type="EMBL" id="JADOUF010000001">
    <property type="protein sequence ID" value="MBG6141296.1"/>
    <property type="molecule type" value="Genomic_DNA"/>
</dbReference>
<dbReference type="GO" id="GO:0008360">
    <property type="term" value="P:regulation of cell shape"/>
    <property type="evidence" value="ECO:0007669"/>
    <property type="project" value="UniProtKB-UniRule"/>
</dbReference>
<dbReference type="SUPFAM" id="SSF142338">
    <property type="entry name" value="CofD-like"/>
    <property type="match status" value="1"/>
</dbReference>
<feature type="region of interest" description="Disordered" evidence="3">
    <location>
        <begin position="303"/>
        <end position="327"/>
    </location>
</feature>
<dbReference type="GO" id="GO:0005737">
    <property type="term" value="C:cytoplasm"/>
    <property type="evidence" value="ECO:0007669"/>
    <property type="project" value="UniProtKB-SubCell"/>
</dbReference>
<comment type="subcellular location">
    <subcellularLocation>
        <location evidence="2">Cytoplasm</location>
    </subcellularLocation>
</comment>
<keyword evidence="1 2" id="KW-0963">Cytoplasm</keyword>
<evidence type="ECO:0000313" key="4">
    <source>
        <dbReference type="EMBL" id="MBG6141296.1"/>
    </source>
</evidence>
<dbReference type="AlphaFoldDB" id="A0A8J7GMW2"/>
<dbReference type="Pfam" id="PF01933">
    <property type="entry name" value="CofD"/>
    <property type="match status" value="1"/>
</dbReference>
<accession>A0A8J7GMW2</accession>